<evidence type="ECO:0000313" key="11">
    <source>
        <dbReference type="Proteomes" id="UP001201812"/>
    </source>
</evidence>
<evidence type="ECO:0000256" key="2">
    <source>
        <dbReference type="ARBA" id="ARBA00004286"/>
    </source>
</evidence>
<dbReference type="EMBL" id="JAKKPZ010000008">
    <property type="protein sequence ID" value="KAI1718223.1"/>
    <property type="molecule type" value="Genomic_DNA"/>
</dbReference>
<dbReference type="PANTHER" id="PTHR11467:SF36">
    <property type="entry name" value="HISTONE 24-RELATED"/>
    <property type="match status" value="1"/>
</dbReference>
<evidence type="ECO:0000256" key="5">
    <source>
        <dbReference type="ARBA" id="ARBA00023125"/>
    </source>
</evidence>
<dbReference type="GO" id="GO:0000786">
    <property type="term" value="C:nucleosome"/>
    <property type="evidence" value="ECO:0007669"/>
    <property type="project" value="InterPro"/>
</dbReference>
<comment type="caution">
    <text evidence="10">The sequence shown here is derived from an EMBL/GenBank/DDBJ whole genome shotgun (WGS) entry which is preliminary data.</text>
</comment>
<keyword evidence="4" id="KW-0007">Acetylation</keyword>
<proteinExistence type="inferred from homology"/>
<evidence type="ECO:0000259" key="9">
    <source>
        <dbReference type="PROSITE" id="PS51504"/>
    </source>
</evidence>
<name>A0AAD4N697_9BILA</name>
<feature type="domain" description="H15" evidence="9">
    <location>
        <begin position="41"/>
        <end position="117"/>
    </location>
</feature>
<dbReference type="InterPro" id="IPR036390">
    <property type="entry name" value="WH_DNA-bd_sf"/>
</dbReference>
<keyword evidence="11" id="KW-1185">Reference proteome</keyword>
<comment type="similarity">
    <text evidence="7">Belongs to the histone H1/H5 family.</text>
</comment>
<feature type="compositionally biased region" description="Basic residues" evidence="8">
    <location>
        <begin position="131"/>
        <end position="141"/>
    </location>
</feature>
<dbReference type="GO" id="GO:0003690">
    <property type="term" value="F:double-stranded DNA binding"/>
    <property type="evidence" value="ECO:0007669"/>
    <property type="project" value="TreeGrafter"/>
</dbReference>
<dbReference type="SUPFAM" id="SSF46785">
    <property type="entry name" value="Winged helix' DNA-binding domain"/>
    <property type="match status" value="1"/>
</dbReference>
<evidence type="ECO:0000256" key="8">
    <source>
        <dbReference type="SAM" id="MobiDB-lite"/>
    </source>
</evidence>
<dbReference type="GO" id="GO:0030527">
    <property type="term" value="F:structural constituent of chromatin"/>
    <property type="evidence" value="ECO:0007669"/>
    <property type="project" value="InterPro"/>
</dbReference>
<evidence type="ECO:0000256" key="3">
    <source>
        <dbReference type="ARBA" id="ARBA00022454"/>
    </source>
</evidence>
<dbReference type="SMART" id="SM00526">
    <property type="entry name" value="H15"/>
    <property type="match status" value="1"/>
</dbReference>
<dbReference type="InterPro" id="IPR036388">
    <property type="entry name" value="WH-like_DNA-bd_sf"/>
</dbReference>
<organism evidence="10 11">
    <name type="scientific">Ditylenchus destructor</name>
    <dbReference type="NCBI Taxonomy" id="166010"/>
    <lineage>
        <taxon>Eukaryota</taxon>
        <taxon>Metazoa</taxon>
        <taxon>Ecdysozoa</taxon>
        <taxon>Nematoda</taxon>
        <taxon>Chromadorea</taxon>
        <taxon>Rhabditida</taxon>
        <taxon>Tylenchina</taxon>
        <taxon>Tylenchomorpha</taxon>
        <taxon>Sphaerularioidea</taxon>
        <taxon>Anguinidae</taxon>
        <taxon>Anguininae</taxon>
        <taxon>Ditylenchus</taxon>
    </lineage>
</organism>
<feature type="compositionally biased region" description="Low complexity" evidence="8">
    <location>
        <begin position="7"/>
        <end position="21"/>
    </location>
</feature>
<feature type="compositionally biased region" description="Low complexity" evidence="8">
    <location>
        <begin position="248"/>
        <end position="258"/>
    </location>
</feature>
<evidence type="ECO:0000256" key="1">
    <source>
        <dbReference type="ARBA" id="ARBA00004123"/>
    </source>
</evidence>
<evidence type="ECO:0000256" key="6">
    <source>
        <dbReference type="ARBA" id="ARBA00023242"/>
    </source>
</evidence>
<keyword evidence="6 7" id="KW-0539">Nucleus</keyword>
<dbReference type="PANTHER" id="PTHR11467">
    <property type="entry name" value="HISTONE H1"/>
    <property type="match status" value="1"/>
</dbReference>
<evidence type="ECO:0000256" key="7">
    <source>
        <dbReference type="RuleBase" id="RU003894"/>
    </source>
</evidence>
<dbReference type="Proteomes" id="UP001201812">
    <property type="component" value="Unassembled WGS sequence"/>
</dbReference>
<dbReference type="FunFam" id="1.10.10.10:FF:000140">
    <property type="entry name" value="Histone H1.0"/>
    <property type="match status" value="1"/>
</dbReference>
<dbReference type="GO" id="GO:0006334">
    <property type="term" value="P:nucleosome assembly"/>
    <property type="evidence" value="ECO:0007669"/>
    <property type="project" value="InterPro"/>
</dbReference>
<feature type="compositionally biased region" description="Low complexity" evidence="8">
    <location>
        <begin position="158"/>
        <end position="211"/>
    </location>
</feature>
<dbReference type="PROSITE" id="PS51504">
    <property type="entry name" value="H15"/>
    <property type="match status" value="1"/>
</dbReference>
<accession>A0AAD4N697</accession>
<dbReference type="GO" id="GO:0031492">
    <property type="term" value="F:nucleosomal DNA binding"/>
    <property type="evidence" value="ECO:0007669"/>
    <property type="project" value="TreeGrafter"/>
</dbReference>
<dbReference type="CDD" id="cd00073">
    <property type="entry name" value="H15"/>
    <property type="match status" value="1"/>
</dbReference>
<comment type="subcellular location">
    <subcellularLocation>
        <location evidence="2">Chromosome</location>
    </subcellularLocation>
    <subcellularLocation>
        <location evidence="1 7">Nucleus</location>
    </subcellularLocation>
</comment>
<sequence>MSAAKNVSSTVASAPATSAASKKTGNPKSAGSKAQNASVASHPTYADMIKKALTDLDDRKGTSRAAILKYVVQKFQVGSNMAMISAHLKQALKRGVATGALKQTKGTGASGSFRLGGKAAAMPKVLNTTKSPKKPAVRALKKVAAVTHKTKAKKSPKKAVSGASKKANVVPKKAALENAKAAPAKDTSTPSRAQSTKKSAASKNTTTPKKAVASKKPGAAKETAVSKKAAASVKKSPNKAVPKKTNSKKAAGDASSKA</sequence>
<keyword evidence="3 7" id="KW-0158">Chromosome</keyword>
<gene>
    <name evidence="10" type="ORF">DdX_06643</name>
</gene>
<dbReference type="GO" id="GO:0005634">
    <property type="term" value="C:nucleus"/>
    <property type="evidence" value="ECO:0007669"/>
    <property type="project" value="UniProtKB-SubCell"/>
</dbReference>
<keyword evidence="5 7" id="KW-0238">DNA-binding</keyword>
<dbReference type="PRINTS" id="PR00624">
    <property type="entry name" value="HISTONEH5"/>
</dbReference>
<evidence type="ECO:0000313" key="10">
    <source>
        <dbReference type="EMBL" id="KAI1718223.1"/>
    </source>
</evidence>
<dbReference type="GO" id="GO:0045910">
    <property type="term" value="P:negative regulation of DNA recombination"/>
    <property type="evidence" value="ECO:0007669"/>
    <property type="project" value="TreeGrafter"/>
</dbReference>
<feature type="compositionally biased region" description="Basic residues" evidence="8">
    <location>
        <begin position="148"/>
        <end position="157"/>
    </location>
</feature>
<reference evidence="10" key="1">
    <citation type="submission" date="2022-01" db="EMBL/GenBank/DDBJ databases">
        <title>Genome Sequence Resource for Two Populations of Ditylenchus destructor, the Migratory Endoparasitic Phytonematode.</title>
        <authorList>
            <person name="Zhang H."/>
            <person name="Lin R."/>
            <person name="Xie B."/>
        </authorList>
    </citation>
    <scope>NUCLEOTIDE SEQUENCE</scope>
    <source>
        <strain evidence="10">BazhouSP</strain>
    </source>
</reference>
<feature type="compositionally biased region" description="Low complexity" evidence="8">
    <location>
        <begin position="220"/>
        <end position="240"/>
    </location>
</feature>
<dbReference type="Gene3D" id="1.10.10.10">
    <property type="entry name" value="Winged helix-like DNA-binding domain superfamily/Winged helix DNA-binding domain"/>
    <property type="match status" value="1"/>
</dbReference>
<feature type="region of interest" description="Disordered" evidence="8">
    <location>
        <begin position="1"/>
        <end position="41"/>
    </location>
</feature>
<evidence type="ECO:0000256" key="4">
    <source>
        <dbReference type="ARBA" id="ARBA00022990"/>
    </source>
</evidence>
<dbReference type="GO" id="GO:0030261">
    <property type="term" value="P:chromosome condensation"/>
    <property type="evidence" value="ECO:0007669"/>
    <property type="project" value="TreeGrafter"/>
</dbReference>
<feature type="region of interest" description="Disordered" evidence="8">
    <location>
        <begin position="131"/>
        <end position="258"/>
    </location>
</feature>
<feature type="compositionally biased region" description="Polar residues" evidence="8">
    <location>
        <begin position="23"/>
        <end position="41"/>
    </location>
</feature>
<dbReference type="InterPro" id="IPR005818">
    <property type="entry name" value="Histone_H1/H5_H15"/>
</dbReference>
<dbReference type="Pfam" id="PF00538">
    <property type="entry name" value="Linker_histone"/>
    <property type="match status" value="1"/>
</dbReference>
<dbReference type="InterPro" id="IPR005819">
    <property type="entry name" value="H1/H5"/>
</dbReference>
<dbReference type="AlphaFoldDB" id="A0AAD4N697"/>
<protein>
    <submittedName>
        <fullName evidence="10">Linker histone h1 and h5 family domain-containing protein</fullName>
    </submittedName>
</protein>